<evidence type="ECO:0000256" key="5">
    <source>
        <dbReference type="PIRSR" id="PIRSR001221-1"/>
    </source>
</evidence>
<dbReference type="Proteomes" id="UP000629468">
    <property type="component" value="Unassembled WGS sequence"/>
</dbReference>
<dbReference type="PROSITE" id="PS00571">
    <property type="entry name" value="AMIDASES"/>
    <property type="match status" value="1"/>
</dbReference>
<evidence type="ECO:0000256" key="1">
    <source>
        <dbReference type="ARBA" id="ARBA00001311"/>
    </source>
</evidence>
<organism evidence="8 9">
    <name type="scientific">Agaricus bisporus var. burnettii</name>
    <dbReference type="NCBI Taxonomy" id="192524"/>
    <lineage>
        <taxon>Eukaryota</taxon>
        <taxon>Fungi</taxon>
        <taxon>Dikarya</taxon>
        <taxon>Basidiomycota</taxon>
        <taxon>Agaricomycotina</taxon>
        <taxon>Agaricomycetes</taxon>
        <taxon>Agaricomycetidae</taxon>
        <taxon>Agaricales</taxon>
        <taxon>Agaricineae</taxon>
        <taxon>Agaricaceae</taxon>
        <taxon>Agaricus</taxon>
    </lineage>
</organism>
<feature type="active site" description="Charge relay system" evidence="5">
    <location>
        <position position="188"/>
    </location>
</feature>
<reference evidence="8 9" key="1">
    <citation type="journal article" name="Sci. Rep.">
        <title>Telomere-to-telomere assembled and centromere annotated genomes of the two main subspecies of the button mushroom Agaricus bisporus reveal especially polymorphic chromosome ends.</title>
        <authorList>
            <person name="Sonnenberg A.S.M."/>
            <person name="Sedaghat-Telgerd N."/>
            <person name="Lavrijssen B."/>
            <person name="Ohm R.A."/>
            <person name="Hendrickx P.M."/>
            <person name="Scholtmeijer K."/>
            <person name="Baars J.J.P."/>
            <person name="van Peer A."/>
        </authorList>
    </citation>
    <scope>NUCLEOTIDE SEQUENCE [LARGE SCALE GENOMIC DNA]</scope>
    <source>
        <strain evidence="8 9">H119_p4</strain>
    </source>
</reference>
<feature type="binding site" evidence="6">
    <location>
        <position position="162"/>
    </location>
    <ligand>
        <name>substrate</name>
    </ligand>
</feature>
<dbReference type="PANTHER" id="PTHR46072:SF11">
    <property type="entry name" value="AMIDASE-RELATED"/>
    <property type="match status" value="1"/>
</dbReference>
<sequence length="572" mass="62680">MWPFGSSYLTVVAQKCDQRVRALESAPQVTNEHRPFLHATATEIVSRIKKGEWTASQVLEAYVAQAKVAHDQTNCLTEVMFDVARERARILDTEFAATGNLKGPLHGIPMSLKDQYDFTGFDSSTGFTRWTMDPAKTNADVVDTLLNAGALPFVKTNVPQTMFAFECSNPLWGRSTNPYNNKYTCGGSSGGEGAIIALDGSALGIGTDVGGSLRIPAAYCGLYTLKPGTQRISPGGAKSPNPGFESIKSCPGPMARSVQDLELVSRAIFGVQGRKHDIAPIPFREVTLPKKLRFGYYTSDDCVKTSPACRRAVLESIEALRRQGHECIEIEIPSVLESFRIFAGLTSADAYRTILSHLGPDPMEPALRLVKITPNLPGFIRGLAAWFIEHVIGDPIFASAVRSVYPKRADEIYALNIRKDDFTRTFYKDVWEKYNIDGILAPVQAIPQLPHGGCNNFIAIAVATIYYNLIDHPVGVLPVGRVDAKKDQLTEEWWNEPGHGSKILEGGLFKGEGALYNPEEIEGMPLSVQVVGQRWEEEKVLAMMKTLDEALGADRGFGPGALSKDDEKRALN</sequence>
<dbReference type="InterPro" id="IPR036928">
    <property type="entry name" value="AS_sf"/>
</dbReference>
<evidence type="ECO:0000256" key="4">
    <source>
        <dbReference type="ARBA" id="ARBA00022801"/>
    </source>
</evidence>
<evidence type="ECO:0000313" key="8">
    <source>
        <dbReference type="EMBL" id="KAF7770548.1"/>
    </source>
</evidence>
<dbReference type="SUPFAM" id="SSF75304">
    <property type="entry name" value="Amidase signature (AS) enzymes"/>
    <property type="match status" value="1"/>
</dbReference>
<feature type="active site" description="Charge relay system" evidence="5">
    <location>
        <position position="113"/>
    </location>
</feature>
<dbReference type="AlphaFoldDB" id="A0A8H7CAI9"/>
<dbReference type="EMBL" id="JABXXO010000009">
    <property type="protein sequence ID" value="KAF7770548.1"/>
    <property type="molecule type" value="Genomic_DNA"/>
</dbReference>
<evidence type="ECO:0000259" key="7">
    <source>
        <dbReference type="Pfam" id="PF01425"/>
    </source>
</evidence>
<dbReference type="InterPro" id="IPR020556">
    <property type="entry name" value="Amidase_CS"/>
</dbReference>
<dbReference type="Pfam" id="PF01425">
    <property type="entry name" value="Amidase"/>
    <property type="match status" value="1"/>
</dbReference>
<keyword evidence="4" id="KW-0378">Hydrolase</keyword>
<dbReference type="PIRSF" id="PIRSF001221">
    <property type="entry name" value="Amidase_fungi"/>
    <property type="match status" value="1"/>
</dbReference>
<evidence type="ECO:0000256" key="6">
    <source>
        <dbReference type="PIRSR" id="PIRSR001221-2"/>
    </source>
</evidence>
<dbReference type="Gene3D" id="3.90.1300.10">
    <property type="entry name" value="Amidase signature (AS) domain"/>
    <property type="match status" value="1"/>
</dbReference>
<protein>
    <recommendedName>
        <fullName evidence="3">amidase</fullName>
        <ecNumber evidence="3">3.5.1.4</ecNumber>
    </recommendedName>
</protein>
<accession>A0A8H7CAI9</accession>
<dbReference type="FunFam" id="3.90.1300.10:FF:000003">
    <property type="entry name" value="Amidase signature enzyme"/>
    <property type="match status" value="1"/>
</dbReference>
<name>A0A8H7CAI9_AGABI</name>
<comment type="catalytic activity">
    <reaction evidence="1">
        <text>a monocarboxylic acid amide + H2O = a monocarboxylate + NH4(+)</text>
        <dbReference type="Rhea" id="RHEA:12020"/>
        <dbReference type="ChEBI" id="CHEBI:15377"/>
        <dbReference type="ChEBI" id="CHEBI:28938"/>
        <dbReference type="ChEBI" id="CHEBI:35757"/>
        <dbReference type="ChEBI" id="CHEBI:83628"/>
        <dbReference type="EC" id="3.5.1.4"/>
    </reaction>
</comment>
<evidence type="ECO:0000256" key="2">
    <source>
        <dbReference type="ARBA" id="ARBA00009199"/>
    </source>
</evidence>
<dbReference type="EC" id="3.5.1.4" evidence="3"/>
<dbReference type="InterPro" id="IPR023631">
    <property type="entry name" value="Amidase_dom"/>
</dbReference>
<gene>
    <name evidence="8" type="ORF">Agabi119p4_6522</name>
</gene>
<evidence type="ECO:0000256" key="3">
    <source>
        <dbReference type="ARBA" id="ARBA00012922"/>
    </source>
</evidence>
<proteinExistence type="inferred from homology"/>
<feature type="domain" description="Amidase" evidence="7">
    <location>
        <begin position="58"/>
        <end position="541"/>
    </location>
</feature>
<dbReference type="PANTHER" id="PTHR46072">
    <property type="entry name" value="AMIDASE-RELATED-RELATED"/>
    <property type="match status" value="1"/>
</dbReference>
<evidence type="ECO:0000313" key="9">
    <source>
        <dbReference type="Proteomes" id="UP000629468"/>
    </source>
</evidence>
<dbReference type="GO" id="GO:0004040">
    <property type="term" value="F:amidase activity"/>
    <property type="evidence" value="ECO:0007669"/>
    <property type="project" value="UniProtKB-EC"/>
</dbReference>
<comment type="caution">
    <text evidence="8">The sequence shown here is derived from an EMBL/GenBank/DDBJ whole genome shotgun (WGS) entry which is preliminary data.</text>
</comment>
<comment type="similarity">
    <text evidence="2">Belongs to the amidase family.</text>
</comment>
<feature type="active site" description="Acyl-ester intermediate" evidence="5">
    <location>
        <position position="212"/>
    </location>
</feature>
<feature type="binding site" evidence="6">
    <location>
        <begin position="209"/>
        <end position="212"/>
    </location>
    <ligand>
        <name>substrate</name>
    </ligand>
</feature>
<feature type="binding site" evidence="6">
    <location>
        <position position="188"/>
    </location>
    <ligand>
        <name>substrate</name>
    </ligand>
</feature>